<dbReference type="Proteomes" id="UP000260457">
    <property type="component" value="Chromosome"/>
</dbReference>
<feature type="domain" description="HpcH/HpaI aldolase/citrate lyase" evidence="4">
    <location>
        <begin position="10"/>
        <end position="228"/>
    </location>
</feature>
<protein>
    <submittedName>
        <fullName evidence="5">CoA ester lyase</fullName>
    </submittedName>
</protein>
<evidence type="ECO:0000256" key="1">
    <source>
        <dbReference type="ARBA" id="ARBA00001946"/>
    </source>
</evidence>
<evidence type="ECO:0000256" key="2">
    <source>
        <dbReference type="ARBA" id="ARBA00022723"/>
    </source>
</evidence>
<organism evidence="5 6">
    <name type="scientific">Peribacillus butanolivorans</name>
    <dbReference type="NCBI Taxonomy" id="421767"/>
    <lineage>
        <taxon>Bacteria</taxon>
        <taxon>Bacillati</taxon>
        <taxon>Bacillota</taxon>
        <taxon>Bacilli</taxon>
        <taxon>Bacillales</taxon>
        <taxon>Bacillaceae</taxon>
        <taxon>Peribacillus</taxon>
    </lineage>
</organism>
<evidence type="ECO:0000259" key="4">
    <source>
        <dbReference type="Pfam" id="PF03328"/>
    </source>
</evidence>
<keyword evidence="5" id="KW-0456">Lyase</keyword>
<dbReference type="PIRSF" id="PIRSF015582">
    <property type="entry name" value="Cit_lyase_B"/>
    <property type="match status" value="1"/>
</dbReference>
<dbReference type="InterPro" id="IPR040442">
    <property type="entry name" value="Pyrv_kinase-like_dom_sf"/>
</dbReference>
<keyword evidence="6" id="KW-1185">Reference proteome</keyword>
<proteinExistence type="predicted"/>
<dbReference type="Gene3D" id="3.20.20.60">
    <property type="entry name" value="Phosphoenolpyruvate-binding domains"/>
    <property type="match status" value="1"/>
</dbReference>
<sequence length="293" mass="33000">MHRGEVMIPRTWMFIPGSDEKKLKKVQQLCADVFIYDLEDAVSPEGKKDARALVRKYIKANQEKENFIRINGFQTPYFYDDLLDLIDSGLTGIVLPKAETKEEIMSLDHLLAERESKRNLNKGQIKIVPLIESALGLYNSFEIASASQRVQQLAFGSMDYALDIKAIITKNAHELLYARSQLVVTSRAAGVGSPIDTVYVDIKDHEGFLAETQLVKELGFQGKLIIHPDQVDLVNQVFAPNPEEIEEAERIVRAFEQALAKGEGVLLLEGKMIDLPIVERAKRTLQSVKLYQS</sequence>
<name>A0ABN5N8D3_9BACI</name>
<dbReference type="PANTHER" id="PTHR32308">
    <property type="entry name" value="LYASE BETA SUBUNIT, PUTATIVE (AFU_ORTHOLOGUE AFUA_4G13030)-RELATED"/>
    <property type="match status" value="1"/>
</dbReference>
<keyword evidence="3" id="KW-0460">Magnesium</keyword>
<evidence type="ECO:0000313" key="5">
    <source>
        <dbReference type="EMBL" id="AXN41434.1"/>
    </source>
</evidence>
<keyword evidence="2" id="KW-0479">Metal-binding</keyword>
<dbReference type="InterPro" id="IPR011206">
    <property type="entry name" value="Citrate_lyase_beta/mcl1/mcl2"/>
</dbReference>
<accession>A0ABN5N8D3</accession>
<dbReference type="Pfam" id="PF03328">
    <property type="entry name" value="HpcH_HpaI"/>
    <property type="match status" value="1"/>
</dbReference>
<dbReference type="PANTHER" id="PTHR32308:SF0">
    <property type="entry name" value="HPCH_HPAI ALDOLASE_CITRATE LYASE DOMAIN-CONTAINING PROTEIN"/>
    <property type="match status" value="1"/>
</dbReference>
<evidence type="ECO:0000256" key="3">
    <source>
        <dbReference type="ARBA" id="ARBA00022842"/>
    </source>
</evidence>
<dbReference type="SUPFAM" id="SSF51621">
    <property type="entry name" value="Phosphoenolpyruvate/pyruvate domain"/>
    <property type="match status" value="1"/>
</dbReference>
<dbReference type="GO" id="GO:0016829">
    <property type="term" value="F:lyase activity"/>
    <property type="evidence" value="ECO:0007669"/>
    <property type="project" value="UniProtKB-KW"/>
</dbReference>
<dbReference type="InterPro" id="IPR005000">
    <property type="entry name" value="Aldolase/citrate-lyase_domain"/>
</dbReference>
<evidence type="ECO:0000313" key="6">
    <source>
        <dbReference type="Proteomes" id="UP000260457"/>
    </source>
</evidence>
<dbReference type="EMBL" id="CP030926">
    <property type="protein sequence ID" value="AXN41434.1"/>
    <property type="molecule type" value="Genomic_DNA"/>
</dbReference>
<gene>
    <name evidence="5" type="ORF">DTO10_25740</name>
</gene>
<dbReference type="InterPro" id="IPR015813">
    <property type="entry name" value="Pyrv/PenolPyrv_kinase-like_dom"/>
</dbReference>
<comment type="cofactor">
    <cofactor evidence="1">
        <name>Mg(2+)</name>
        <dbReference type="ChEBI" id="CHEBI:18420"/>
    </cofactor>
</comment>
<reference evidence="5 6" key="1">
    <citation type="submission" date="2018-07" db="EMBL/GenBank/DDBJ databases">
        <title>The molecular basis for the intramolecular migration of carboxyl group in the catabolism of para-hydroxybenzoate via gentisate.</title>
        <authorList>
            <person name="Zhao H."/>
            <person name="Xu Y."/>
            <person name="Lin S."/>
            <person name="Spain J.C."/>
            <person name="Zhou N.-Y."/>
        </authorList>
    </citation>
    <scope>NUCLEOTIDE SEQUENCE [LARGE SCALE GENOMIC DNA]</scope>
    <source>
        <strain evidence="5 6">PHB-7a</strain>
    </source>
</reference>